<accession>A0A0P0Z020</accession>
<comment type="function">
    <text evidence="1">Involved in DNA recombination.</text>
</comment>
<evidence type="ECO:0000313" key="6">
    <source>
        <dbReference type="EMBL" id="BAT27188.1"/>
    </source>
</evidence>
<evidence type="ECO:0000256" key="2">
    <source>
        <dbReference type="ARBA" id="ARBA00009840"/>
    </source>
</evidence>
<dbReference type="GO" id="GO:0006310">
    <property type="term" value="P:DNA recombination"/>
    <property type="evidence" value="ECO:0007669"/>
    <property type="project" value="UniProtKB-KW"/>
</dbReference>
<sequence>MSFVDTDLLVAALAGVNLILLCWMMVRLSRQETAADSVAEALDQLDARIAETQSVVQAGLTAVREDVSLNAGHARGEGRALREEVGASLHRLGTQMMTTLDAATLRQAEALRAVTGRLDALAEGNDRRQEALRQSVEARLDSLRHENAAKLEEMRLTVDEKLQGTLEQRLGASFNTVNENLERVFRSVGEMQAIATGVGDLKRVLTNVKSRGGWGEATLGMLLEQVMTPEQYALNVEVRPHSGQRVEYAIRLPGDGTETVWLPIDAKLPTEDYERLVLASERGDAAGVDEAGKGLERAIRKAGADIAAKYVQPPHTTDFAVMFLPTEGLFAEVVRRPGLIDHLQRECRVVVTGPTTLMALLTSLRMGFRSLAIQKRSSEVWQVLAGVKSEFSRFGDVLDKVQKKLGEAQNAVDGARTRGRAMDRQLRAVEGLPEARAADRLPYATGLMDGLDDAAE</sequence>
<name>A0A0P0Z020_9HYPH</name>
<evidence type="ECO:0000256" key="4">
    <source>
        <dbReference type="ARBA" id="ARBA00023054"/>
    </source>
</evidence>
<evidence type="ECO:0000256" key="1">
    <source>
        <dbReference type="ARBA" id="ARBA00003416"/>
    </source>
</evidence>
<dbReference type="EMBL" id="LC066375">
    <property type="protein sequence ID" value="BAT27188.1"/>
    <property type="molecule type" value="Genomic_DNA"/>
</dbReference>
<dbReference type="Pfam" id="PF02646">
    <property type="entry name" value="RmuC"/>
    <property type="match status" value="1"/>
</dbReference>
<proteinExistence type="inferred from homology"/>
<dbReference type="PANTHER" id="PTHR30563">
    <property type="entry name" value="DNA RECOMBINATION PROTEIN RMUC"/>
    <property type="match status" value="1"/>
</dbReference>
<keyword evidence="4" id="KW-0175">Coiled coil</keyword>
<organism evidence="6">
    <name type="scientific">Aureimonas frigidaquae</name>
    <dbReference type="NCBI Taxonomy" id="424757"/>
    <lineage>
        <taxon>Bacteria</taxon>
        <taxon>Pseudomonadati</taxon>
        <taxon>Pseudomonadota</taxon>
        <taxon>Alphaproteobacteria</taxon>
        <taxon>Hyphomicrobiales</taxon>
        <taxon>Aurantimonadaceae</taxon>
        <taxon>Aureimonas</taxon>
    </lineage>
</organism>
<dbReference type="AlphaFoldDB" id="A0A0P0Z020"/>
<dbReference type="InterPro" id="IPR003798">
    <property type="entry name" value="DNA_recombination_RmuC"/>
</dbReference>
<dbReference type="RefSeq" id="WP_062228271.1">
    <property type="nucleotide sequence ID" value="NZ_BBWR01000012.1"/>
</dbReference>
<evidence type="ECO:0000256" key="5">
    <source>
        <dbReference type="ARBA" id="ARBA00023172"/>
    </source>
</evidence>
<keyword evidence="5" id="KW-0233">DNA recombination</keyword>
<protein>
    <recommendedName>
        <fullName evidence="3">DNA recombination protein RmuC homolog</fullName>
    </recommendedName>
</protein>
<dbReference type="PANTHER" id="PTHR30563:SF0">
    <property type="entry name" value="DNA RECOMBINATION PROTEIN RMUC"/>
    <property type="match status" value="1"/>
</dbReference>
<reference evidence="6" key="1">
    <citation type="journal article" date="2015" name="Proc. Natl. Acad. Sci. U.S.A.">
        <title>Bacterial clade with the ribosomal RNA operon on a small plasmid rather than the chromosome.</title>
        <authorList>
            <person name="Anda M."/>
            <person name="Ohtsubo Y."/>
            <person name="Okubo T."/>
            <person name="Sugawara M."/>
            <person name="Nagata Y."/>
            <person name="Tsuda M."/>
            <person name="Minamisawa K."/>
            <person name="Mitsui H."/>
        </authorList>
    </citation>
    <scope>NUCLEOTIDE SEQUENCE</scope>
    <source>
        <strain evidence="6">JCM 14755</strain>
    </source>
</reference>
<comment type="similarity">
    <text evidence="2">Belongs to the RmuC family.</text>
</comment>
<evidence type="ECO:0000256" key="3">
    <source>
        <dbReference type="ARBA" id="ARBA00021840"/>
    </source>
</evidence>